<dbReference type="OrthoDB" id="3648173at2759"/>
<dbReference type="AlphaFoldDB" id="A0A8H5PX56"/>
<dbReference type="PANTHER" id="PTHR33048:SF47">
    <property type="entry name" value="INTEGRAL MEMBRANE PROTEIN-RELATED"/>
    <property type="match status" value="1"/>
</dbReference>
<dbReference type="GeneID" id="59319839"/>
<organism evidence="9 10">
    <name type="scientific">Gibberella subglutinans</name>
    <name type="common">Fusarium subglutinans</name>
    <dbReference type="NCBI Taxonomy" id="42677"/>
    <lineage>
        <taxon>Eukaryota</taxon>
        <taxon>Fungi</taxon>
        <taxon>Dikarya</taxon>
        <taxon>Ascomycota</taxon>
        <taxon>Pezizomycotina</taxon>
        <taxon>Sordariomycetes</taxon>
        <taxon>Hypocreomycetidae</taxon>
        <taxon>Hypocreales</taxon>
        <taxon>Nectriaceae</taxon>
        <taxon>Fusarium</taxon>
        <taxon>Fusarium fujikuroi species complex</taxon>
    </lineage>
</organism>
<evidence type="ECO:0000256" key="7">
    <source>
        <dbReference type="SAM" id="Phobius"/>
    </source>
</evidence>
<feature type="domain" description="Rhodopsin" evidence="8">
    <location>
        <begin position="28"/>
        <end position="261"/>
    </location>
</feature>
<dbReference type="Proteomes" id="UP000547976">
    <property type="component" value="Unassembled WGS sequence"/>
</dbReference>
<protein>
    <submittedName>
        <fullName evidence="9">Integral membrane protein</fullName>
    </submittedName>
</protein>
<evidence type="ECO:0000256" key="4">
    <source>
        <dbReference type="ARBA" id="ARBA00023136"/>
    </source>
</evidence>
<evidence type="ECO:0000259" key="8">
    <source>
        <dbReference type="Pfam" id="PF20684"/>
    </source>
</evidence>
<name>A0A8H5PX56_GIBSU</name>
<accession>A0A8H5PX56</accession>
<evidence type="ECO:0000256" key="1">
    <source>
        <dbReference type="ARBA" id="ARBA00004141"/>
    </source>
</evidence>
<dbReference type="InterPro" id="IPR052337">
    <property type="entry name" value="SAT4-like"/>
</dbReference>
<evidence type="ECO:0000313" key="10">
    <source>
        <dbReference type="Proteomes" id="UP000547976"/>
    </source>
</evidence>
<proteinExistence type="inferred from homology"/>
<keyword evidence="3 7" id="KW-1133">Transmembrane helix</keyword>
<keyword evidence="4 7" id="KW-0472">Membrane</keyword>
<feature type="transmembrane region" description="Helical" evidence="7">
    <location>
        <begin position="87"/>
        <end position="108"/>
    </location>
</feature>
<feature type="transmembrane region" description="Helical" evidence="7">
    <location>
        <begin position="233"/>
        <end position="255"/>
    </location>
</feature>
<evidence type="ECO:0000313" key="9">
    <source>
        <dbReference type="EMBL" id="KAF5604259.1"/>
    </source>
</evidence>
<dbReference type="Pfam" id="PF20684">
    <property type="entry name" value="Fung_rhodopsin"/>
    <property type="match status" value="1"/>
</dbReference>
<evidence type="ECO:0000256" key="5">
    <source>
        <dbReference type="ARBA" id="ARBA00038359"/>
    </source>
</evidence>
<keyword evidence="2 7" id="KW-0812">Transmembrane</keyword>
<dbReference type="PANTHER" id="PTHR33048">
    <property type="entry name" value="PTH11-LIKE INTEGRAL MEMBRANE PROTEIN (AFU_ORTHOLOGUE AFUA_5G11245)"/>
    <property type="match status" value="1"/>
</dbReference>
<feature type="region of interest" description="Disordered" evidence="6">
    <location>
        <begin position="277"/>
        <end position="303"/>
    </location>
</feature>
<evidence type="ECO:0000256" key="3">
    <source>
        <dbReference type="ARBA" id="ARBA00022989"/>
    </source>
</evidence>
<dbReference type="RefSeq" id="XP_036537605.1">
    <property type="nucleotide sequence ID" value="XM_036685121.1"/>
</dbReference>
<keyword evidence="10" id="KW-1185">Reference proteome</keyword>
<feature type="transmembrane region" description="Helical" evidence="7">
    <location>
        <begin position="44"/>
        <end position="67"/>
    </location>
</feature>
<comment type="similarity">
    <text evidence="5">Belongs to the SAT4 family.</text>
</comment>
<sequence length="340" mass="38636">MNEGDTRVPLILGVILPLLLLTFAVVLLRVYTRAILLKQLGADDVWAVLSMVFITSCAFGILLSIKYGFGRHQVFLTEEEIRNCFKLYYVSIIFYPATLGAIKTTLLCQYYRAFATKMRTILILSMILVSAWSISQIFLAIFICTPTAAFWDRNIQGKCLPKQPMWYITAAGNIVTDIMIIAIPLPVVINLKLARRQRYVLVAVFCLGFLTCAISIVRILHLDCIHDIPWENVDLACWSFVEVCCGLLCACVPTLRPFFSKYFPALPTPNRWSKTFVANPQPEHNTSSRGHDTERQHRHHVQDDLLQDDTQPMRILCVSEFNVTEERETAGSELGRLGER</sequence>
<comment type="caution">
    <text evidence="9">The sequence shown here is derived from an EMBL/GenBank/DDBJ whole genome shotgun (WGS) entry which is preliminary data.</text>
</comment>
<feature type="compositionally biased region" description="Polar residues" evidence="6">
    <location>
        <begin position="277"/>
        <end position="288"/>
    </location>
</feature>
<gene>
    <name evidence="9" type="ORF">FSUBG_6877</name>
</gene>
<comment type="subcellular location">
    <subcellularLocation>
        <location evidence="1">Membrane</location>
        <topology evidence="1">Multi-pass membrane protein</topology>
    </subcellularLocation>
</comment>
<evidence type="ECO:0000256" key="6">
    <source>
        <dbReference type="SAM" id="MobiDB-lite"/>
    </source>
</evidence>
<feature type="transmembrane region" description="Helical" evidence="7">
    <location>
        <begin position="12"/>
        <end position="32"/>
    </location>
</feature>
<reference evidence="9 10" key="1">
    <citation type="submission" date="2020-05" db="EMBL/GenBank/DDBJ databases">
        <title>Identification and distribution of gene clusters putatively required for synthesis of sphingolipid metabolism inhibitors in phylogenetically diverse species of the filamentous fungus Fusarium.</title>
        <authorList>
            <person name="Kim H.-S."/>
            <person name="Busman M."/>
            <person name="Brown D.W."/>
            <person name="Divon H."/>
            <person name="Uhlig S."/>
            <person name="Proctor R.H."/>
        </authorList>
    </citation>
    <scope>NUCLEOTIDE SEQUENCE [LARGE SCALE GENOMIC DNA]</scope>
    <source>
        <strain evidence="9 10">NRRL 66333</strain>
    </source>
</reference>
<evidence type="ECO:0000256" key="2">
    <source>
        <dbReference type="ARBA" id="ARBA00022692"/>
    </source>
</evidence>
<dbReference type="GO" id="GO:0016020">
    <property type="term" value="C:membrane"/>
    <property type="evidence" value="ECO:0007669"/>
    <property type="project" value="UniProtKB-SubCell"/>
</dbReference>
<feature type="transmembrane region" description="Helical" evidence="7">
    <location>
        <begin position="120"/>
        <end position="145"/>
    </location>
</feature>
<dbReference type="EMBL" id="JAAOAV010000079">
    <property type="protein sequence ID" value="KAF5604259.1"/>
    <property type="molecule type" value="Genomic_DNA"/>
</dbReference>
<dbReference type="InterPro" id="IPR049326">
    <property type="entry name" value="Rhodopsin_dom_fungi"/>
</dbReference>
<feature type="transmembrane region" description="Helical" evidence="7">
    <location>
        <begin position="199"/>
        <end position="221"/>
    </location>
</feature>
<feature type="transmembrane region" description="Helical" evidence="7">
    <location>
        <begin position="165"/>
        <end position="187"/>
    </location>
</feature>